<dbReference type="AlphaFoldDB" id="A0A2N5V0R3"/>
<evidence type="ECO:0000313" key="20">
    <source>
        <dbReference type="Proteomes" id="UP000235392"/>
    </source>
</evidence>
<name>A0A2N5V0R3_9BASI</name>
<evidence type="ECO:0000256" key="10">
    <source>
        <dbReference type="ARBA" id="ARBA00023242"/>
    </source>
</evidence>
<evidence type="ECO:0000256" key="11">
    <source>
        <dbReference type="ARBA" id="ARBA00023315"/>
    </source>
</evidence>
<evidence type="ECO:0000313" key="16">
    <source>
        <dbReference type="EMBL" id="PLW16723.1"/>
    </source>
</evidence>
<keyword evidence="10" id="KW-0539">Nucleus</keyword>
<evidence type="ECO:0000256" key="4">
    <source>
        <dbReference type="ARBA" id="ARBA00022679"/>
    </source>
</evidence>
<dbReference type="SUPFAM" id="SSF55729">
    <property type="entry name" value="Acyl-CoA N-acyltransferases (Nat)"/>
    <property type="match status" value="1"/>
</dbReference>
<keyword evidence="9" id="KW-0804">Transcription</keyword>
<dbReference type="PROSITE" id="PS51186">
    <property type="entry name" value="GNAT"/>
    <property type="match status" value="1"/>
</dbReference>
<keyword evidence="4" id="KW-0808">Transferase</keyword>
<dbReference type="CDD" id="cd04301">
    <property type="entry name" value="NAT_SF"/>
    <property type="match status" value="1"/>
</dbReference>
<evidence type="ECO:0000256" key="2">
    <source>
        <dbReference type="ARBA" id="ARBA00008607"/>
    </source>
</evidence>
<dbReference type="STRING" id="200324.A0A2N5V0R3"/>
<comment type="subcellular location">
    <subcellularLocation>
        <location evidence="1">Nucleus</location>
    </subcellularLocation>
</comment>
<keyword evidence="8" id="KW-0010">Activator</keyword>
<dbReference type="InterPro" id="IPR016181">
    <property type="entry name" value="Acyl_CoA_acyltransferase"/>
</dbReference>
<dbReference type="OrthoDB" id="1937912at2759"/>
<feature type="region of interest" description="Disordered" evidence="13">
    <location>
        <begin position="1"/>
        <end position="66"/>
    </location>
</feature>
<gene>
    <name evidence="18" type="ORF">PCANC_10526</name>
    <name evidence="16" type="ORF">PCANC_17515</name>
    <name evidence="17" type="ORF">PCASD_11421</name>
</gene>
<dbReference type="GO" id="GO:0000123">
    <property type="term" value="C:histone acetyltransferase complex"/>
    <property type="evidence" value="ECO:0007669"/>
    <property type="project" value="TreeGrafter"/>
</dbReference>
<dbReference type="PRINTS" id="PR00503">
    <property type="entry name" value="BROMODOMAIN"/>
</dbReference>
<evidence type="ECO:0000256" key="7">
    <source>
        <dbReference type="ARBA" id="ARBA00023117"/>
    </source>
</evidence>
<evidence type="ECO:0000259" key="15">
    <source>
        <dbReference type="PROSITE" id="PS51186"/>
    </source>
</evidence>
<evidence type="ECO:0000256" key="8">
    <source>
        <dbReference type="ARBA" id="ARBA00023159"/>
    </source>
</evidence>
<evidence type="ECO:0000256" key="12">
    <source>
        <dbReference type="PROSITE-ProRule" id="PRU00035"/>
    </source>
</evidence>
<evidence type="ECO:0000256" key="9">
    <source>
        <dbReference type="ARBA" id="ARBA00023163"/>
    </source>
</evidence>
<dbReference type="InterPro" id="IPR001487">
    <property type="entry name" value="Bromodomain"/>
</dbReference>
<dbReference type="EMBL" id="PGCI01000066">
    <property type="protein sequence ID" value="PLW43591.1"/>
    <property type="molecule type" value="Genomic_DNA"/>
</dbReference>
<dbReference type="InterPro" id="IPR037800">
    <property type="entry name" value="GCN5"/>
</dbReference>
<feature type="compositionally biased region" description="Polar residues" evidence="13">
    <location>
        <begin position="26"/>
        <end position="43"/>
    </location>
</feature>
<comment type="caution">
    <text evidence="17">The sequence shown here is derived from an EMBL/GenBank/DDBJ whole genome shotgun (WGS) entry which is preliminary data.</text>
</comment>
<dbReference type="Gene3D" id="3.40.630.30">
    <property type="match status" value="1"/>
</dbReference>
<dbReference type="Pfam" id="PF00439">
    <property type="entry name" value="Bromodomain"/>
    <property type="match status" value="1"/>
</dbReference>
<dbReference type="EMBL" id="PGCJ01000034">
    <property type="protein sequence ID" value="PLW55256.1"/>
    <property type="molecule type" value="Genomic_DNA"/>
</dbReference>
<evidence type="ECO:0000256" key="3">
    <source>
        <dbReference type="ARBA" id="ARBA00013184"/>
    </source>
</evidence>
<dbReference type="PANTHER" id="PTHR45750:SF3">
    <property type="entry name" value="HISTONE ACETYLTRANSFERASE"/>
    <property type="match status" value="1"/>
</dbReference>
<dbReference type="Proteomes" id="UP000235388">
    <property type="component" value="Unassembled WGS sequence"/>
</dbReference>
<dbReference type="InterPro" id="IPR018359">
    <property type="entry name" value="Bromodomain_CS"/>
</dbReference>
<sequence length="418" mass="48160">MREHEEEEEEEQPHKRIKLSIEQQEHTQQAYTNHEAPEQTTELVTEKAQEVAEDEEAADDVLSSHQATRSHKPAIFEEARNIIRFVVVTNDGEPDSSILLTGLKNLFQRQLPNMPREHIARLVFSRDHASLAIVKRGLDVVGGITYRAFESRGFAEIVFCAIRASEQVKGYGSHLMNHLKDHVKESTTCMHFLTYADNYAIGYFKKQGFSKDVSLDKSVWMGYIKDYEGATVMHCAMLPRIKYLEASIILEKQKQAILSKIKLISQSHVVHKGPEVFRKPLVEPVNPADVPGLKEIGWNPELDQLTRKPQRPACHNIIHHLLTSLQSHPSAWPFAKPINSEEVTDYHTVIKQPMDLETIEIKLENNCYLDLDQFLVDCKLIFENCRLYNPDASNYVKNANRLEKFLKDRVKQYDEIEY</sequence>
<organism evidence="17 20">
    <name type="scientific">Puccinia coronata f. sp. avenae</name>
    <dbReference type="NCBI Taxonomy" id="200324"/>
    <lineage>
        <taxon>Eukaryota</taxon>
        <taxon>Fungi</taxon>
        <taxon>Dikarya</taxon>
        <taxon>Basidiomycota</taxon>
        <taxon>Pucciniomycotina</taxon>
        <taxon>Pucciniomycetes</taxon>
        <taxon>Pucciniales</taxon>
        <taxon>Pucciniaceae</taxon>
        <taxon>Puccinia</taxon>
    </lineage>
</organism>
<feature type="domain" description="Bromo" evidence="14">
    <location>
        <begin position="326"/>
        <end position="396"/>
    </location>
</feature>
<keyword evidence="19" id="KW-1185">Reference proteome</keyword>
<dbReference type="PROSITE" id="PS00633">
    <property type="entry name" value="BROMODOMAIN_1"/>
    <property type="match status" value="1"/>
</dbReference>
<dbReference type="PANTHER" id="PTHR45750">
    <property type="entry name" value="GH11602P"/>
    <property type="match status" value="1"/>
</dbReference>
<dbReference type="Gene3D" id="1.20.920.10">
    <property type="entry name" value="Bromodomain-like"/>
    <property type="match status" value="1"/>
</dbReference>
<dbReference type="Pfam" id="PF00583">
    <property type="entry name" value="Acetyltransf_1"/>
    <property type="match status" value="1"/>
</dbReference>
<dbReference type="InterPro" id="IPR000182">
    <property type="entry name" value="GNAT_dom"/>
</dbReference>
<dbReference type="GO" id="GO:0005634">
    <property type="term" value="C:nucleus"/>
    <property type="evidence" value="ECO:0007669"/>
    <property type="project" value="UniProtKB-SubCell"/>
</dbReference>
<comment type="similarity">
    <text evidence="2">Belongs to the acetyltransferase family. GCN5 subfamily.</text>
</comment>
<evidence type="ECO:0000256" key="5">
    <source>
        <dbReference type="ARBA" id="ARBA00022853"/>
    </source>
</evidence>
<feature type="domain" description="N-acetyltransferase" evidence="15">
    <location>
        <begin position="87"/>
        <end position="238"/>
    </location>
</feature>
<dbReference type="GO" id="GO:0010484">
    <property type="term" value="F:histone H3 acetyltransferase activity"/>
    <property type="evidence" value="ECO:0007669"/>
    <property type="project" value="TreeGrafter"/>
</dbReference>
<protein>
    <recommendedName>
        <fullName evidence="3">histone acetyltransferase</fullName>
        <ecNumber evidence="3">2.3.1.48</ecNumber>
    </recommendedName>
</protein>
<feature type="compositionally biased region" description="Acidic residues" evidence="13">
    <location>
        <begin position="1"/>
        <end position="11"/>
    </location>
</feature>
<keyword evidence="6" id="KW-0805">Transcription regulation</keyword>
<keyword evidence="11" id="KW-0012">Acyltransferase</keyword>
<dbReference type="CDD" id="cd05509">
    <property type="entry name" value="Bromo_gcn5_like"/>
    <property type="match status" value="1"/>
</dbReference>
<dbReference type="Proteomes" id="UP000235392">
    <property type="component" value="Unassembled WGS sequence"/>
</dbReference>
<dbReference type="EMBL" id="PGCJ01000864">
    <property type="protein sequence ID" value="PLW16723.1"/>
    <property type="molecule type" value="Genomic_DNA"/>
</dbReference>
<evidence type="ECO:0000256" key="1">
    <source>
        <dbReference type="ARBA" id="ARBA00004123"/>
    </source>
</evidence>
<evidence type="ECO:0000313" key="19">
    <source>
        <dbReference type="Proteomes" id="UP000235388"/>
    </source>
</evidence>
<evidence type="ECO:0000256" key="6">
    <source>
        <dbReference type="ARBA" id="ARBA00023015"/>
    </source>
</evidence>
<reference evidence="19 20" key="1">
    <citation type="submission" date="2017-11" db="EMBL/GenBank/DDBJ databases">
        <title>De novo assembly and phasing of dikaryotic genomes from two isolates of Puccinia coronata f. sp. avenae, the causal agent of oat crown rust.</title>
        <authorList>
            <person name="Miller M.E."/>
            <person name="Zhang Y."/>
            <person name="Omidvar V."/>
            <person name="Sperschneider J."/>
            <person name="Schwessinger B."/>
            <person name="Raley C."/>
            <person name="Palmer J.M."/>
            <person name="Garnica D."/>
            <person name="Upadhyaya N."/>
            <person name="Rathjen J."/>
            <person name="Taylor J.M."/>
            <person name="Park R.F."/>
            <person name="Dodds P.N."/>
            <person name="Hirsch C.D."/>
            <person name="Kianian S.F."/>
            <person name="Figueroa M."/>
        </authorList>
    </citation>
    <scope>NUCLEOTIDE SEQUENCE [LARGE SCALE GENOMIC DNA]</scope>
    <source>
        <strain evidence="16">12NC29</strain>
        <strain evidence="17">12SD80</strain>
    </source>
</reference>
<evidence type="ECO:0000313" key="18">
    <source>
        <dbReference type="EMBL" id="PLW55256.1"/>
    </source>
</evidence>
<dbReference type="InterPro" id="IPR036427">
    <property type="entry name" value="Bromodomain-like_sf"/>
</dbReference>
<keyword evidence="5" id="KW-0156">Chromatin regulator</keyword>
<dbReference type="SMART" id="SM00297">
    <property type="entry name" value="BROMO"/>
    <property type="match status" value="1"/>
</dbReference>
<proteinExistence type="inferred from homology"/>
<evidence type="ECO:0000259" key="14">
    <source>
        <dbReference type="PROSITE" id="PS50014"/>
    </source>
</evidence>
<accession>A0A2N5V0R3</accession>
<keyword evidence="7 12" id="KW-0103">Bromodomain</keyword>
<evidence type="ECO:0000313" key="17">
    <source>
        <dbReference type="EMBL" id="PLW43591.1"/>
    </source>
</evidence>
<dbReference type="EC" id="2.3.1.48" evidence="3"/>
<dbReference type="SUPFAM" id="SSF47370">
    <property type="entry name" value="Bromodomain"/>
    <property type="match status" value="1"/>
</dbReference>
<dbReference type="GO" id="GO:0045944">
    <property type="term" value="P:positive regulation of transcription by RNA polymerase II"/>
    <property type="evidence" value="ECO:0007669"/>
    <property type="project" value="TreeGrafter"/>
</dbReference>
<evidence type="ECO:0000256" key="13">
    <source>
        <dbReference type="SAM" id="MobiDB-lite"/>
    </source>
</evidence>
<dbReference type="PROSITE" id="PS50014">
    <property type="entry name" value="BROMODOMAIN_2"/>
    <property type="match status" value="1"/>
</dbReference>